<keyword evidence="4" id="KW-0378">Hydrolase</keyword>
<evidence type="ECO:0000313" key="14">
    <source>
        <dbReference type="EMBL" id="EXJ81605.1"/>
    </source>
</evidence>
<dbReference type="EC" id="3.2.1.25" evidence="3"/>
<dbReference type="eggNOG" id="KOG2230">
    <property type="taxonomic scope" value="Eukaryota"/>
</dbReference>
<evidence type="ECO:0000256" key="1">
    <source>
        <dbReference type="ARBA" id="ARBA00000829"/>
    </source>
</evidence>
<dbReference type="InterPro" id="IPR041447">
    <property type="entry name" value="Mannosidase_ig"/>
</dbReference>
<dbReference type="Proteomes" id="UP000019484">
    <property type="component" value="Unassembled WGS sequence"/>
</dbReference>
<evidence type="ECO:0000256" key="2">
    <source>
        <dbReference type="ARBA" id="ARBA00004740"/>
    </source>
</evidence>
<evidence type="ECO:0000256" key="3">
    <source>
        <dbReference type="ARBA" id="ARBA00012754"/>
    </source>
</evidence>
<dbReference type="InterPro" id="IPR006102">
    <property type="entry name" value="Ig-like_GH2"/>
</dbReference>
<organism evidence="14 15">
    <name type="scientific">Capronia coronata CBS 617.96</name>
    <dbReference type="NCBI Taxonomy" id="1182541"/>
    <lineage>
        <taxon>Eukaryota</taxon>
        <taxon>Fungi</taxon>
        <taxon>Dikarya</taxon>
        <taxon>Ascomycota</taxon>
        <taxon>Pezizomycotina</taxon>
        <taxon>Eurotiomycetes</taxon>
        <taxon>Chaetothyriomycetidae</taxon>
        <taxon>Chaetothyriales</taxon>
        <taxon>Herpotrichiellaceae</taxon>
        <taxon>Capronia</taxon>
    </lineage>
</organism>
<dbReference type="RefSeq" id="XP_007726726.1">
    <property type="nucleotide sequence ID" value="XM_007728536.1"/>
</dbReference>
<gene>
    <name evidence="14" type="ORF">A1O1_07670</name>
</gene>
<dbReference type="EMBL" id="AMWN01000007">
    <property type="protein sequence ID" value="EXJ81605.1"/>
    <property type="molecule type" value="Genomic_DNA"/>
</dbReference>
<name>W9XW78_9EURO</name>
<dbReference type="GO" id="GO:0006516">
    <property type="term" value="P:glycoprotein catabolic process"/>
    <property type="evidence" value="ECO:0007669"/>
    <property type="project" value="TreeGrafter"/>
</dbReference>
<dbReference type="Gene3D" id="2.60.40.10">
    <property type="entry name" value="Immunoglobulins"/>
    <property type="match status" value="1"/>
</dbReference>
<dbReference type="GeneID" id="19162525"/>
<dbReference type="HOGENOM" id="CLU_005015_1_1_1"/>
<dbReference type="PANTHER" id="PTHR43730">
    <property type="entry name" value="BETA-MANNOSIDASE"/>
    <property type="match status" value="1"/>
</dbReference>
<comment type="pathway">
    <text evidence="2">Glycan metabolism; N-glycan degradation.</text>
</comment>
<evidence type="ECO:0000256" key="6">
    <source>
        <dbReference type="ARBA" id="ARBA00023295"/>
    </source>
</evidence>
<proteinExistence type="inferred from homology"/>
<feature type="domain" description="Glycoside hydrolase family 2 immunoglobulin-like beta-sandwich" evidence="11">
    <location>
        <begin position="199"/>
        <end position="306"/>
    </location>
</feature>
<sequence length="894" mass="101312">MAIKQRQDLNTGWKWRLANANGEAKADESLKSWTPVQSFPSVIQMELLAHKIIPDPNVGENERQIQWAGRADWEYSCTFPTPEGSTFNDLVLEGLDTFATVTLNGREILKSDNMFIPHRVEVTSFLKPVKQDNELSIVFESAWKKGTELEAKFGPRKTWMRDRRRMHTRKAQYHFGWDWGPTVLTSGPYMPVYLETYSARIDNVHVTSDLAEDHSTATVSIAVTAAGPSAKTVRVKILDSASSAVCSNLDIPLDESKNGSATVEIRNPQLWWPNGQGAQHLYTLSASLLDESSSELDSSTTRFGIRTIKVIQRPLDNAPGKTFMFNVNGRDIFAQGGNWIPTDMLLPTVTRERYFSWIRLAKLHHLNMIRVWGGGIYETDDFLDACDEMGLLVWHDYALACGDYPVYQDFLDSMQAEAEAQTVRMRNHASLALLCGSNEDFMFFDFFGSPYDFSDHDGPFPDDGPFPQRKIYLQLLPDVCKKLCPEIQYWPSSPWGDSGAGRSNDVTVGDIHQWEVWHGEQKPYQEYGALSGRFVSEFGMHGFPIMRTVDVFAPEPKDRFPQSRVIDCHNKGHGAETRIARYMAQNFRYDMDFENYIYCSYLLQSEALGYALRDWKRKFGGKGKEECAGALIWQFNDVYPCTSWAYVDYFLRPKPAFYSIRRNFAPISVGLERTPNTRWIDEDNPRDSEIPRFTVFAHNTTAQEVQCALQLKAYDFYTGAWTEVNLEGIASEAVLLAGQNTELGAVSPHPSWTEDSLIILEASLLDTTTGKVLARFVDWPEPYRYLLWPADTTVTISVEGVAGNQNSGAAADGDDDQFEHLVTVVANRPVKGCWLEPVYDGTETEDEPEPFWEDNMFDLLPGQEFKVGVNGLRGRKVKARFLGDWEVKNPIVAK</sequence>
<reference evidence="14 15" key="1">
    <citation type="submission" date="2013-03" db="EMBL/GenBank/DDBJ databases">
        <title>The Genome Sequence of Capronia coronata CBS 617.96.</title>
        <authorList>
            <consortium name="The Broad Institute Genomics Platform"/>
            <person name="Cuomo C."/>
            <person name="de Hoog S."/>
            <person name="Gorbushina A."/>
            <person name="Walker B."/>
            <person name="Young S.K."/>
            <person name="Zeng Q."/>
            <person name="Gargeya S."/>
            <person name="Fitzgerald M."/>
            <person name="Haas B."/>
            <person name="Abouelleil A."/>
            <person name="Allen A.W."/>
            <person name="Alvarado L."/>
            <person name="Arachchi H.M."/>
            <person name="Berlin A.M."/>
            <person name="Chapman S.B."/>
            <person name="Gainer-Dewar J."/>
            <person name="Goldberg J."/>
            <person name="Griggs A."/>
            <person name="Gujja S."/>
            <person name="Hansen M."/>
            <person name="Howarth C."/>
            <person name="Imamovic A."/>
            <person name="Ireland A."/>
            <person name="Larimer J."/>
            <person name="McCowan C."/>
            <person name="Murphy C."/>
            <person name="Pearson M."/>
            <person name="Poon T.W."/>
            <person name="Priest M."/>
            <person name="Roberts A."/>
            <person name="Saif S."/>
            <person name="Shea T."/>
            <person name="Sisk P."/>
            <person name="Sykes S."/>
            <person name="Wortman J."/>
            <person name="Nusbaum C."/>
            <person name="Birren B."/>
        </authorList>
    </citation>
    <scope>NUCLEOTIDE SEQUENCE [LARGE SCALE GENOMIC DNA]</scope>
    <source>
        <strain evidence="14 15">CBS 617.96</strain>
    </source>
</reference>
<feature type="domain" description="Mannosidase Ig/CBM-like" evidence="12">
    <location>
        <begin position="693"/>
        <end position="785"/>
    </location>
</feature>
<dbReference type="Gene3D" id="3.20.20.80">
    <property type="entry name" value="Glycosidases"/>
    <property type="match status" value="1"/>
</dbReference>
<dbReference type="InterPro" id="IPR008979">
    <property type="entry name" value="Galactose-bd-like_sf"/>
</dbReference>
<comment type="catalytic activity">
    <reaction evidence="1">
        <text>Hydrolysis of terminal, non-reducing beta-D-mannose residues in beta-D-mannosides.</text>
        <dbReference type="EC" id="3.2.1.25"/>
    </reaction>
</comment>
<evidence type="ECO:0000256" key="9">
    <source>
        <dbReference type="ARBA" id="ARBA00041069"/>
    </source>
</evidence>
<dbReference type="Gene3D" id="2.60.120.260">
    <property type="entry name" value="Galactose-binding domain-like"/>
    <property type="match status" value="1"/>
</dbReference>
<keyword evidence="5" id="KW-0119">Carbohydrate metabolism</keyword>
<accession>W9XW78</accession>
<dbReference type="InterPro" id="IPR050887">
    <property type="entry name" value="Beta-mannosidase_GH2"/>
</dbReference>
<comment type="similarity">
    <text evidence="8">Belongs to the glycosyl hydrolase 2 family. Beta-mannosidase B subfamily.</text>
</comment>
<evidence type="ECO:0000256" key="10">
    <source>
        <dbReference type="ARBA" id="ARBA00041614"/>
    </source>
</evidence>
<dbReference type="FunFam" id="3.20.20.80:FF:000050">
    <property type="entry name" value="Beta-mannosidase B"/>
    <property type="match status" value="1"/>
</dbReference>
<dbReference type="SUPFAM" id="SSF49785">
    <property type="entry name" value="Galactose-binding domain-like"/>
    <property type="match status" value="1"/>
</dbReference>
<protein>
    <recommendedName>
        <fullName evidence="9">Beta-mannosidase B</fullName>
        <ecNumber evidence="3">3.2.1.25</ecNumber>
    </recommendedName>
    <alternativeName>
        <fullName evidence="10">Mannanase B</fullName>
    </alternativeName>
</protein>
<keyword evidence="15" id="KW-1185">Reference proteome</keyword>
<dbReference type="SUPFAM" id="SSF51445">
    <property type="entry name" value="(Trans)glycosidases"/>
    <property type="match status" value="1"/>
</dbReference>
<dbReference type="STRING" id="1182541.W9XW78"/>
<keyword evidence="6" id="KW-0326">Glycosidase</keyword>
<dbReference type="Pfam" id="PF22666">
    <property type="entry name" value="Glyco_hydro_2_N2"/>
    <property type="match status" value="1"/>
</dbReference>
<dbReference type="Pfam" id="PF17786">
    <property type="entry name" value="Mannosidase_ig"/>
    <property type="match status" value="1"/>
</dbReference>
<evidence type="ECO:0000256" key="8">
    <source>
        <dbReference type="ARBA" id="ARBA00038429"/>
    </source>
</evidence>
<evidence type="ECO:0000259" key="11">
    <source>
        <dbReference type="Pfam" id="PF00703"/>
    </source>
</evidence>
<dbReference type="SUPFAM" id="SSF49303">
    <property type="entry name" value="beta-Galactosidase/glucuronidase domain"/>
    <property type="match status" value="2"/>
</dbReference>
<dbReference type="InterPro" id="IPR054593">
    <property type="entry name" value="Beta-mannosidase-like_N2"/>
</dbReference>
<dbReference type="OrthoDB" id="2866996at2759"/>
<keyword evidence="7" id="KW-0624">Polysaccharide degradation</keyword>
<dbReference type="InterPro" id="IPR013783">
    <property type="entry name" value="Ig-like_fold"/>
</dbReference>
<evidence type="ECO:0000259" key="13">
    <source>
        <dbReference type="Pfam" id="PF22666"/>
    </source>
</evidence>
<dbReference type="InterPro" id="IPR036156">
    <property type="entry name" value="Beta-gal/glucu_dom_sf"/>
</dbReference>
<evidence type="ECO:0000313" key="15">
    <source>
        <dbReference type="Proteomes" id="UP000019484"/>
    </source>
</evidence>
<feature type="domain" description="Beta-mannosidase-like galactose-binding" evidence="13">
    <location>
        <begin position="15"/>
        <end position="189"/>
    </location>
</feature>
<comment type="caution">
    <text evidence="14">The sequence shown here is derived from an EMBL/GenBank/DDBJ whole genome shotgun (WGS) entry which is preliminary data.</text>
</comment>
<evidence type="ECO:0000256" key="5">
    <source>
        <dbReference type="ARBA" id="ARBA00023277"/>
    </source>
</evidence>
<evidence type="ECO:0000256" key="4">
    <source>
        <dbReference type="ARBA" id="ARBA00022801"/>
    </source>
</evidence>
<dbReference type="AlphaFoldDB" id="W9XW78"/>
<evidence type="ECO:0000259" key="12">
    <source>
        <dbReference type="Pfam" id="PF17786"/>
    </source>
</evidence>
<dbReference type="InterPro" id="IPR017853">
    <property type="entry name" value="GH"/>
</dbReference>
<dbReference type="PANTHER" id="PTHR43730:SF1">
    <property type="entry name" value="BETA-MANNOSIDASE"/>
    <property type="match status" value="1"/>
</dbReference>
<dbReference type="Pfam" id="PF00703">
    <property type="entry name" value="Glyco_hydro_2"/>
    <property type="match status" value="1"/>
</dbReference>
<dbReference type="GO" id="GO:0004567">
    <property type="term" value="F:beta-mannosidase activity"/>
    <property type="evidence" value="ECO:0007669"/>
    <property type="project" value="UniProtKB-EC"/>
</dbReference>
<evidence type="ECO:0000256" key="7">
    <source>
        <dbReference type="ARBA" id="ARBA00023326"/>
    </source>
</evidence>
<dbReference type="GO" id="GO:0000272">
    <property type="term" value="P:polysaccharide catabolic process"/>
    <property type="evidence" value="ECO:0007669"/>
    <property type="project" value="UniProtKB-KW"/>
</dbReference>